<comment type="caution">
    <text evidence="1">The sequence shown here is derived from an EMBL/GenBank/DDBJ whole genome shotgun (WGS) entry which is preliminary data.</text>
</comment>
<dbReference type="Proteomes" id="UP000813427">
    <property type="component" value="Unassembled WGS sequence"/>
</dbReference>
<accession>A0A8K0RJW5</accession>
<dbReference type="OrthoDB" id="5427399at2759"/>
<evidence type="ECO:0000313" key="1">
    <source>
        <dbReference type="EMBL" id="KAH7233031.1"/>
    </source>
</evidence>
<gene>
    <name evidence="1" type="ORF">BKA59DRAFT_534851</name>
</gene>
<evidence type="ECO:0000313" key="2">
    <source>
        <dbReference type="Proteomes" id="UP000813427"/>
    </source>
</evidence>
<proteinExistence type="predicted"/>
<dbReference type="AlphaFoldDB" id="A0A8K0RJW5"/>
<dbReference type="EMBL" id="JAGPXF010000008">
    <property type="protein sequence ID" value="KAH7233031.1"/>
    <property type="molecule type" value="Genomic_DNA"/>
</dbReference>
<sequence>MAILPTLSALTELHFTDINVDEDESRPTSMESEFREVRPEDIILARLRHDSIPELSDILAGVELDETPQLPTHIEFVGRHSKTLKRVYITCSGIRKQVIKQLASLNSLQLERLVITSGDDIEEFYAYEMQRQSHVSEKALLDYVNRVEASGKRPPLPYGKEQRDTELHTHDAIFDNDACIAAAVFDTRGHGWEQRRYTASDVRILDAMALERRDGRGIAHYIGARRTHDDDTGLWIDVNGVFYDPRTDQEIDNPVGLYQSKDNSWTIQGQRSWDTELGLWKNTETGKLSRFAVDKESWRERINHYSDPDTSDLDMRPFYDEEDECHWLRIEEAPNWDWGRDQDNRVWYWQATSAASGHATEMWFFRHEDEHAYGHDPLEFWEDWYSNPDDRAEATPFGWSLACFTLRQDRTGSEIPRHNACKGLTMYERSDDPMFLEGDWWKHIPAPPDLDIHYKQDWYYVFESAVETVRASFPDAPYYQI</sequence>
<name>A0A8K0RJW5_9HYPO</name>
<keyword evidence="2" id="KW-1185">Reference proteome</keyword>
<organism evidence="1 2">
    <name type="scientific">Fusarium tricinctum</name>
    <dbReference type="NCBI Taxonomy" id="61284"/>
    <lineage>
        <taxon>Eukaryota</taxon>
        <taxon>Fungi</taxon>
        <taxon>Dikarya</taxon>
        <taxon>Ascomycota</taxon>
        <taxon>Pezizomycotina</taxon>
        <taxon>Sordariomycetes</taxon>
        <taxon>Hypocreomycetidae</taxon>
        <taxon>Hypocreales</taxon>
        <taxon>Nectriaceae</taxon>
        <taxon>Fusarium</taxon>
        <taxon>Fusarium tricinctum species complex</taxon>
    </lineage>
</organism>
<protein>
    <submittedName>
        <fullName evidence="1">Uncharacterized protein</fullName>
    </submittedName>
</protein>
<reference evidence="1" key="1">
    <citation type="journal article" date="2021" name="Nat. Commun.">
        <title>Genetic determinants of endophytism in the Arabidopsis root mycobiome.</title>
        <authorList>
            <person name="Mesny F."/>
            <person name="Miyauchi S."/>
            <person name="Thiergart T."/>
            <person name="Pickel B."/>
            <person name="Atanasova L."/>
            <person name="Karlsson M."/>
            <person name="Huettel B."/>
            <person name="Barry K.W."/>
            <person name="Haridas S."/>
            <person name="Chen C."/>
            <person name="Bauer D."/>
            <person name="Andreopoulos W."/>
            <person name="Pangilinan J."/>
            <person name="LaButti K."/>
            <person name="Riley R."/>
            <person name="Lipzen A."/>
            <person name="Clum A."/>
            <person name="Drula E."/>
            <person name="Henrissat B."/>
            <person name="Kohler A."/>
            <person name="Grigoriev I.V."/>
            <person name="Martin F.M."/>
            <person name="Hacquard S."/>
        </authorList>
    </citation>
    <scope>NUCLEOTIDE SEQUENCE</scope>
    <source>
        <strain evidence="1">MPI-SDFR-AT-0068</strain>
    </source>
</reference>